<evidence type="ECO:0000256" key="1">
    <source>
        <dbReference type="ARBA" id="ARBA00010688"/>
    </source>
</evidence>
<keyword evidence="3 4" id="KW-0418">Kinase</keyword>
<protein>
    <submittedName>
        <fullName evidence="6">Sugar kinase</fullName>
    </submittedName>
</protein>
<proteinExistence type="inferred from homology"/>
<accession>A0ABW4XBS3</accession>
<dbReference type="GO" id="GO:0016301">
    <property type="term" value="F:kinase activity"/>
    <property type="evidence" value="ECO:0007669"/>
    <property type="project" value="UniProtKB-KW"/>
</dbReference>
<dbReference type="InterPro" id="IPR002139">
    <property type="entry name" value="Ribo/fructo_kinase"/>
</dbReference>
<dbReference type="EMBL" id="JBHUHP010000010">
    <property type="protein sequence ID" value="MFD2092063.1"/>
    <property type="molecule type" value="Genomic_DNA"/>
</dbReference>
<dbReference type="InterPro" id="IPR050306">
    <property type="entry name" value="PfkB_Carbo_kinase"/>
</dbReference>
<keyword evidence="7" id="KW-1185">Reference proteome</keyword>
<sequence length="325" mass="33911">MSAATTGSGHGAVGRVVTAGETMLLVVPSSPGRLRHATDVTLSIGGAESNVAIGLSRLGVPASWLSLLGDDEPGELVLHRVRAEGVDASAVRRVPDRPTGLYLREEVAGALRVYYYRRGSAASTLAPGAFDASVFDGASFLHLTGITGALSPEAAEFLVWAAKTARAAGAQVSYDVNYRSRLWEPAAARAATEALLPQVDVLLVGDEEAAALWGWDEAACLERLADAGPREVVVKLGARGCAAIVDGERLTAPGFPVRQVDPIGAGDAFAAGYLAATLWGSDPAERLRTANAMGAFCVQNLGDYEGLPSRRELTAFLDQTIDLGR</sequence>
<evidence type="ECO:0000313" key="7">
    <source>
        <dbReference type="Proteomes" id="UP001597402"/>
    </source>
</evidence>
<dbReference type="PROSITE" id="PS00584">
    <property type="entry name" value="PFKB_KINASES_2"/>
    <property type="match status" value="1"/>
</dbReference>
<evidence type="ECO:0000256" key="4">
    <source>
        <dbReference type="RuleBase" id="RU003704"/>
    </source>
</evidence>
<keyword evidence="2 4" id="KW-0808">Transferase</keyword>
<evidence type="ECO:0000256" key="3">
    <source>
        <dbReference type="ARBA" id="ARBA00022777"/>
    </source>
</evidence>
<dbReference type="PANTHER" id="PTHR43085">
    <property type="entry name" value="HEXOKINASE FAMILY MEMBER"/>
    <property type="match status" value="1"/>
</dbReference>
<dbReference type="PANTHER" id="PTHR43085:SF15">
    <property type="entry name" value="2-DEHYDRO-3-DEOXYGLUCONOKINASE"/>
    <property type="match status" value="1"/>
</dbReference>
<gene>
    <name evidence="6" type="ORF">ACFSHS_10830</name>
</gene>
<evidence type="ECO:0000256" key="2">
    <source>
        <dbReference type="ARBA" id="ARBA00022679"/>
    </source>
</evidence>
<dbReference type="Proteomes" id="UP001597402">
    <property type="component" value="Unassembled WGS sequence"/>
</dbReference>
<dbReference type="InterPro" id="IPR011611">
    <property type="entry name" value="PfkB_dom"/>
</dbReference>
<feature type="domain" description="Carbohydrate kinase PfkB" evidence="5">
    <location>
        <begin position="16"/>
        <end position="309"/>
    </location>
</feature>
<dbReference type="InterPro" id="IPR029056">
    <property type="entry name" value="Ribokinase-like"/>
</dbReference>
<comment type="similarity">
    <text evidence="1 4">Belongs to the carbohydrate kinase PfkB family.</text>
</comment>
<dbReference type="SUPFAM" id="SSF53613">
    <property type="entry name" value="Ribokinase-like"/>
    <property type="match status" value="1"/>
</dbReference>
<dbReference type="RefSeq" id="WP_376875218.1">
    <property type="nucleotide sequence ID" value="NZ_JBHUHP010000010.1"/>
</dbReference>
<dbReference type="InterPro" id="IPR002173">
    <property type="entry name" value="Carboh/pur_kinase_PfkB_CS"/>
</dbReference>
<dbReference type="PRINTS" id="PR00990">
    <property type="entry name" value="RIBOKINASE"/>
</dbReference>
<evidence type="ECO:0000313" key="6">
    <source>
        <dbReference type="EMBL" id="MFD2092063.1"/>
    </source>
</evidence>
<comment type="caution">
    <text evidence="6">The sequence shown here is derived from an EMBL/GenBank/DDBJ whole genome shotgun (WGS) entry which is preliminary data.</text>
</comment>
<organism evidence="6 7">
    <name type="scientific">Blastococcus deserti</name>
    <dbReference type="NCBI Taxonomy" id="2259033"/>
    <lineage>
        <taxon>Bacteria</taxon>
        <taxon>Bacillati</taxon>
        <taxon>Actinomycetota</taxon>
        <taxon>Actinomycetes</taxon>
        <taxon>Geodermatophilales</taxon>
        <taxon>Geodermatophilaceae</taxon>
        <taxon>Blastococcus</taxon>
    </lineage>
</organism>
<dbReference type="Gene3D" id="3.40.1190.20">
    <property type="match status" value="1"/>
</dbReference>
<name>A0ABW4XBS3_9ACTN</name>
<evidence type="ECO:0000259" key="5">
    <source>
        <dbReference type="Pfam" id="PF00294"/>
    </source>
</evidence>
<dbReference type="CDD" id="cd01166">
    <property type="entry name" value="KdgK"/>
    <property type="match status" value="1"/>
</dbReference>
<reference evidence="7" key="1">
    <citation type="journal article" date="2019" name="Int. J. Syst. Evol. Microbiol.">
        <title>The Global Catalogue of Microorganisms (GCM) 10K type strain sequencing project: providing services to taxonomists for standard genome sequencing and annotation.</title>
        <authorList>
            <consortium name="The Broad Institute Genomics Platform"/>
            <consortium name="The Broad Institute Genome Sequencing Center for Infectious Disease"/>
            <person name="Wu L."/>
            <person name="Ma J."/>
        </authorList>
    </citation>
    <scope>NUCLEOTIDE SEQUENCE [LARGE SCALE GENOMIC DNA]</scope>
    <source>
        <strain evidence="7">JCM 3338</strain>
    </source>
</reference>
<dbReference type="Pfam" id="PF00294">
    <property type="entry name" value="PfkB"/>
    <property type="match status" value="1"/>
</dbReference>